<proteinExistence type="predicted"/>
<dbReference type="EMBL" id="AVPJ01000006">
    <property type="protein sequence ID" value="KGN32630.1"/>
    <property type="molecule type" value="Genomic_DNA"/>
</dbReference>
<evidence type="ECO:0000313" key="2">
    <source>
        <dbReference type="Proteomes" id="UP000030002"/>
    </source>
</evidence>
<dbReference type="AlphaFoldDB" id="A0A0A0J5L6"/>
<name>A0A0A0J5L6_9MICO</name>
<gene>
    <name evidence="1" type="ORF">N802_17670</name>
</gene>
<protein>
    <submittedName>
        <fullName evidence="1">Uncharacterized protein</fullName>
    </submittedName>
</protein>
<reference evidence="1 2" key="1">
    <citation type="submission" date="2013-08" db="EMBL/GenBank/DDBJ databases">
        <title>The genome sequence of Knoellia sinensis.</title>
        <authorList>
            <person name="Zhu W."/>
            <person name="Wang G."/>
        </authorList>
    </citation>
    <scope>NUCLEOTIDE SEQUENCE [LARGE SCALE GENOMIC DNA]</scope>
    <source>
        <strain evidence="1 2">KCTC 19936</strain>
    </source>
</reference>
<organism evidence="1 2">
    <name type="scientific">Knoellia sinensis KCTC 19936</name>
    <dbReference type="NCBI Taxonomy" id="1385520"/>
    <lineage>
        <taxon>Bacteria</taxon>
        <taxon>Bacillati</taxon>
        <taxon>Actinomycetota</taxon>
        <taxon>Actinomycetes</taxon>
        <taxon>Micrococcales</taxon>
        <taxon>Intrasporangiaceae</taxon>
        <taxon>Knoellia</taxon>
    </lineage>
</organism>
<keyword evidence="2" id="KW-1185">Reference proteome</keyword>
<dbReference type="Pfam" id="PF18963">
    <property type="entry name" value="DUF5703"/>
    <property type="match status" value="1"/>
</dbReference>
<accession>A0A0A0J5L6</accession>
<evidence type="ECO:0000313" key="1">
    <source>
        <dbReference type="EMBL" id="KGN32630.1"/>
    </source>
</evidence>
<sequence>MPHNGSMVEYEYRVLTFGRDTRRGDIRRALTEQAEYGHWELHRTRVYIGGITRTWLRRKIIRVRRAS</sequence>
<dbReference type="Proteomes" id="UP000030002">
    <property type="component" value="Unassembled WGS sequence"/>
</dbReference>
<dbReference type="InterPro" id="IPR043758">
    <property type="entry name" value="DUF5703"/>
</dbReference>
<comment type="caution">
    <text evidence="1">The sequence shown here is derived from an EMBL/GenBank/DDBJ whole genome shotgun (WGS) entry which is preliminary data.</text>
</comment>
<dbReference type="eggNOG" id="ENOG5033AMN">
    <property type="taxonomic scope" value="Bacteria"/>
</dbReference>
<dbReference type="STRING" id="1385520.N802_17670"/>